<evidence type="ECO:0000313" key="2">
    <source>
        <dbReference type="Proteomes" id="UP001283361"/>
    </source>
</evidence>
<dbReference type="Proteomes" id="UP001283361">
    <property type="component" value="Unassembled WGS sequence"/>
</dbReference>
<proteinExistence type="predicted"/>
<name>A0AAE0Z0Y3_9GAST</name>
<dbReference type="EMBL" id="JAWDGP010005037">
    <property type="protein sequence ID" value="KAK3760236.1"/>
    <property type="molecule type" value="Genomic_DNA"/>
</dbReference>
<organism evidence="1 2">
    <name type="scientific">Elysia crispata</name>
    <name type="common">lettuce slug</name>
    <dbReference type="NCBI Taxonomy" id="231223"/>
    <lineage>
        <taxon>Eukaryota</taxon>
        <taxon>Metazoa</taxon>
        <taxon>Spiralia</taxon>
        <taxon>Lophotrochozoa</taxon>
        <taxon>Mollusca</taxon>
        <taxon>Gastropoda</taxon>
        <taxon>Heterobranchia</taxon>
        <taxon>Euthyneura</taxon>
        <taxon>Panpulmonata</taxon>
        <taxon>Sacoglossa</taxon>
        <taxon>Placobranchoidea</taxon>
        <taxon>Plakobranchidae</taxon>
        <taxon>Elysia</taxon>
    </lineage>
</organism>
<keyword evidence="2" id="KW-1185">Reference proteome</keyword>
<reference evidence="1" key="1">
    <citation type="journal article" date="2023" name="G3 (Bethesda)">
        <title>A reference genome for the long-term kleptoplast-retaining sea slug Elysia crispata morphotype clarki.</title>
        <authorList>
            <person name="Eastman K.E."/>
            <person name="Pendleton A.L."/>
            <person name="Shaikh M.A."/>
            <person name="Suttiyut T."/>
            <person name="Ogas R."/>
            <person name="Tomko P."/>
            <person name="Gavelis G."/>
            <person name="Widhalm J.R."/>
            <person name="Wisecaver J.H."/>
        </authorList>
    </citation>
    <scope>NUCLEOTIDE SEQUENCE</scope>
    <source>
        <strain evidence="1">ECLA1</strain>
    </source>
</reference>
<gene>
    <name evidence="1" type="ORF">RRG08_052185</name>
</gene>
<accession>A0AAE0Z0Y3</accession>
<evidence type="ECO:0000313" key="1">
    <source>
        <dbReference type="EMBL" id="KAK3760236.1"/>
    </source>
</evidence>
<comment type="caution">
    <text evidence="1">The sequence shown here is derived from an EMBL/GenBank/DDBJ whole genome shotgun (WGS) entry which is preliminary data.</text>
</comment>
<sequence length="144" mass="16765">MENLVLPKRLQDKPTTAGNFTYMFRAIVVHRNNGHQDKQNIHLYTRLESQTKSQRHQHDCISTAAIPSHLSCGRDELMTGSELRRLPDSCYMQIKNITQFKGLVGLHYVSKLSQLTMSTLHMLRRKQRDKHNNCSDTSWDKDNK</sequence>
<protein>
    <submittedName>
        <fullName evidence="1">Uncharacterized protein</fullName>
    </submittedName>
</protein>
<dbReference type="AlphaFoldDB" id="A0AAE0Z0Y3"/>